<comment type="caution">
    <text evidence="6">The sequence shown here is derived from an EMBL/GenBank/DDBJ whole genome shotgun (WGS) entry which is preliminary data.</text>
</comment>
<evidence type="ECO:0000256" key="3">
    <source>
        <dbReference type="ARBA" id="ARBA00022723"/>
    </source>
</evidence>
<evidence type="ECO:0000313" key="6">
    <source>
        <dbReference type="EMBL" id="MBF5055014.1"/>
    </source>
</evidence>
<proteinExistence type="inferred from homology"/>
<keyword evidence="6" id="KW-0378">Hydrolase</keyword>
<keyword evidence="3" id="KW-0479">Metal-binding</keyword>
<dbReference type="Gene3D" id="3.40.50.1000">
    <property type="entry name" value="HAD superfamily/HAD-like"/>
    <property type="match status" value="2"/>
</dbReference>
<protein>
    <recommendedName>
        <fullName evidence="5">Haloacid dehalogenase-like hydrolase domain-containing protein 2</fullName>
    </recommendedName>
</protein>
<dbReference type="InterPro" id="IPR006357">
    <property type="entry name" value="HAD-SF_hydro_IIA"/>
</dbReference>
<comment type="similarity">
    <text evidence="2">Belongs to the HAD-like hydrolase superfamily.</text>
</comment>
<evidence type="ECO:0000313" key="7">
    <source>
        <dbReference type="Proteomes" id="UP000662703"/>
    </source>
</evidence>
<dbReference type="InterPro" id="IPR006355">
    <property type="entry name" value="LHPP/HDHD2"/>
</dbReference>
<name>A0ABS0AM61_9GAMM</name>
<dbReference type="PANTHER" id="PTHR19288">
    <property type="entry name" value="4-NITROPHENYLPHOSPHATASE-RELATED"/>
    <property type="match status" value="1"/>
</dbReference>
<evidence type="ECO:0000256" key="5">
    <source>
        <dbReference type="ARBA" id="ARBA00039666"/>
    </source>
</evidence>
<comment type="cofactor">
    <cofactor evidence="1">
        <name>Mg(2+)</name>
        <dbReference type="ChEBI" id="CHEBI:18420"/>
    </cofactor>
</comment>
<dbReference type="PANTHER" id="PTHR19288:SF46">
    <property type="entry name" value="HALOACID DEHALOGENASE-LIKE HYDROLASE DOMAIN-CONTAINING PROTEIN 2"/>
    <property type="match status" value="1"/>
</dbReference>
<dbReference type="SUPFAM" id="SSF56784">
    <property type="entry name" value="HAD-like"/>
    <property type="match status" value="1"/>
</dbReference>
<gene>
    <name evidence="6" type="ORF">Y5W_00308</name>
</gene>
<evidence type="ECO:0000256" key="1">
    <source>
        <dbReference type="ARBA" id="ARBA00001946"/>
    </source>
</evidence>
<keyword evidence="4" id="KW-0460">Magnesium</keyword>
<reference evidence="6 7" key="1">
    <citation type="submission" date="2012-09" db="EMBL/GenBank/DDBJ databases">
        <title>Genome Sequence of alkane-degrading Bacterium Alcanivorax sp. 521-1.</title>
        <authorList>
            <person name="Lai Q."/>
            <person name="Shao Z."/>
        </authorList>
    </citation>
    <scope>NUCLEOTIDE SEQUENCE [LARGE SCALE GENOMIC DNA]</scope>
    <source>
        <strain evidence="6 7">521-1</strain>
    </source>
</reference>
<keyword evidence="7" id="KW-1185">Reference proteome</keyword>
<dbReference type="InterPro" id="IPR036412">
    <property type="entry name" value="HAD-like_sf"/>
</dbReference>
<accession>A0ABS0AM61</accession>
<dbReference type="NCBIfam" id="TIGR01460">
    <property type="entry name" value="HAD-SF-IIA"/>
    <property type="match status" value="1"/>
</dbReference>
<organism evidence="6 7">
    <name type="scientific">Alloalcanivorax profundimaris</name>
    <dbReference type="NCBI Taxonomy" id="2735259"/>
    <lineage>
        <taxon>Bacteria</taxon>
        <taxon>Pseudomonadati</taxon>
        <taxon>Pseudomonadota</taxon>
        <taxon>Gammaproteobacteria</taxon>
        <taxon>Oceanospirillales</taxon>
        <taxon>Alcanivoracaceae</taxon>
        <taxon>Alloalcanivorax</taxon>
    </lineage>
</organism>
<evidence type="ECO:0000256" key="4">
    <source>
        <dbReference type="ARBA" id="ARBA00022842"/>
    </source>
</evidence>
<dbReference type="EMBL" id="ARXX01000003">
    <property type="protein sequence ID" value="MBF5055014.1"/>
    <property type="molecule type" value="Genomic_DNA"/>
</dbReference>
<sequence length="260" mass="28157">MSDTPPDALLLDLSGVLYQGTRALPGAQDALRRLRDAGLPARFVTNTSRRSHAQLLDDLRQRGFRIDPDELFTAPRAAHDWLKARGFRPWCLIHPDLRDDFSDLPGDDPDAVLIGDAGDDFTYANLDRAFRLLHDGAELVAMGVNRHFQLDDGLHLDAGPFVRALEYAAHRTATVTGKPARAFFDQAVDSLGLPADRVMMIGDDAASDVQGALDAGLQGCLVKTGKYRPGDEDGIRGTFWLEADIGGAVARVLGGGLDRG</sequence>
<dbReference type="Pfam" id="PF13344">
    <property type="entry name" value="Hydrolase_6"/>
    <property type="match status" value="1"/>
</dbReference>
<dbReference type="GO" id="GO:0016787">
    <property type="term" value="F:hydrolase activity"/>
    <property type="evidence" value="ECO:0007669"/>
    <property type="project" value="UniProtKB-KW"/>
</dbReference>
<evidence type="ECO:0000256" key="2">
    <source>
        <dbReference type="ARBA" id="ARBA00007958"/>
    </source>
</evidence>
<dbReference type="Proteomes" id="UP000662703">
    <property type="component" value="Unassembled WGS sequence"/>
</dbReference>
<dbReference type="InterPro" id="IPR023214">
    <property type="entry name" value="HAD_sf"/>
</dbReference>
<dbReference type="Pfam" id="PF13242">
    <property type="entry name" value="Hydrolase_like"/>
    <property type="match status" value="1"/>
</dbReference>
<dbReference type="RefSeq" id="WP_194863922.1">
    <property type="nucleotide sequence ID" value="NZ_ARXX01000003.1"/>
</dbReference>
<dbReference type="NCBIfam" id="TIGR01458">
    <property type="entry name" value="HAD-SF-IIA-hyp3"/>
    <property type="match status" value="1"/>
</dbReference>